<dbReference type="InterPro" id="IPR050680">
    <property type="entry name" value="YpeA/RimI_acetyltransf"/>
</dbReference>
<dbReference type="KEGG" id="tpi:TREPR_3764"/>
<gene>
    <name evidence="4" type="ordered locus">TREPR_3764</name>
</gene>
<dbReference type="eggNOG" id="COG0456">
    <property type="taxonomic scope" value="Bacteria"/>
</dbReference>
<feature type="domain" description="N-acetyltransferase" evidence="3">
    <location>
        <begin position="2"/>
        <end position="160"/>
    </location>
</feature>
<dbReference type="STRING" id="545694.TREPR_3764"/>
<dbReference type="InterPro" id="IPR000182">
    <property type="entry name" value="GNAT_dom"/>
</dbReference>
<dbReference type="RefSeq" id="WP_015706569.1">
    <property type="nucleotide sequence ID" value="NC_015578.1"/>
</dbReference>
<evidence type="ECO:0000313" key="4">
    <source>
        <dbReference type="EMBL" id="AEF85410.1"/>
    </source>
</evidence>
<name>F5YPS6_TREPZ</name>
<dbReference type="HOGENOM" id="CLU_013985_35_2_12"/>
<evidence type="ECO:0000256" key="2">
    <source>
        <dbReference type="ARBA" id="ARBA00023315"/>
    </source>
</evidence>
<dbReference type="EMBL" id="CP001843">
    <property type="protein sequence ID" value="AEF85410.1"/>
    <property type="molecule type" value="Genomic_DNA"/>
</dbReference>
<dbReference type="SUPFAM" id="SSF55729">
    <property type="entry name" value="Acyl-CoA N-acyltransferases (Nat)"/>
    <property type="match status" value="1"/>
</dbReference>
<dbReference type="PROSITE" id="PS51186">
    <property type="entry name" value="GNAT"/>
    <property type="match status" value="1"/>
</dbReference>
<keyword evidence="2" id="KW-0012">Acyltransferase</keyword>
<reference evidence="5" key="1">
    <citation type="submission" date="2009-12" db="EMBL/GenBank/DDBJ databases">
        <title>Complete sequence of Treponema primitia strain ZAS-2.</title>
        <authorList>
            <person name="Tetu S.G."/>
            <person name="Matson E."/>
            <person name="Ren Q."/>
            <person name="Seshadri R."/>
            <person name="Elbourne L."/>
            <person name="Hassan K.A."/>
            <person name="Durkin A."/>
            <person name="Radune D."/>
            <person name="Mohamoud Y."/>
            <person name="Shay R."/>
            <person name="Jin S."/>
            <person name="Zhang X."/>
            <person name="Lucey K."/>
            <person name="Ballor N.R."/>
            <person name="Ottesen E."/>
            <person name="Rosenthal R."/>
            <person name="Allen A."/>
            <person name="Leadbetter J.R."/>
            <person name="Paulsen I.T."/>
        </authorList>
    </citation>
    <scope>NUCLEOTIDE SEQUENCE [LARGE SCALE GENOMIC DNA]</scope>
    <source>
        <strain evidence="5">ATCC BAA-887 / DSM 12427 / ZAS-2</strain>
    </source>
</reference>
<accession>F5YPS6</accession>
<keyword evidence="1 4" id="KW-0808">Transferase</keyword>
<evidence type="ECO:0000256" key="1">
    <source>
        <dbReference type="ARBA" id="ARBA00022679"/>
    </source>
</evidence>
<evidence type="ECO:0000313" key="5">
    <source>
        <dbReference type="Proteomes" id="UP000009223"/>
    </source>
</evidence>
<reference evidence="4 5" key="2">
    <citation type="journal article" date="2011" name="ISME J.">
        <title>RNA-seq reveals cooperative metabolic interactions between two termite-gut spirochete species in co-culture.</title>
        <authorList>
            <person name="Rosenthal A.Z."/>
            <person name="Matson E.G."/>
            <person name="Eldar A."/>
            <person name="Leadbetter J.R."/>
        </authorList>
    </citation>
    <scope>NUCLEOTIDE SEQUENCE [LARGE SCALE GENOMIC DNA]</scope>
    <source>
        <strain evidence="5">ATCC BAA-887 / DSM 12427 / ZAS-2</strain>
    </source>
</reference>
<evidence type="ECO:0000259" key="3">
    <source>
        <dbReference type="PROSITE" id="PS51186"/>
    </source>
</evidence>
<dbReference type="Gene3D" id="3.40.630.30">
    <property type="match status" value="1"/>
</dbReference>
<dbReference type="Pfam" id="PF00583">
    <property type="entry name" value="Acetyltransf_1"/>
    <property type="match status" value="1"/>
</dbReference>
<dbReference type="GO" id="GO:0016747">
    <property type="term" value="F:acyltransferase activity, transferring groups other than amino-acyl groups"/>
    <property type="evidence" value="ECO:0007669"/>
    <property type="project" value="InterPro"/>
</dbReference>
<dbReference type="InterPro" id="IPR016181">
    <property type="entry name" value="Acyl_CoA_acyltransferase"/>
</dbReference>
<dbReference type="AlphaFoldDB" id="F5YPS6"/>
<dbReference type="PANTHER" id="PTHR43420">
    <property type="entry name" value="ACETYLTRANSFERASE"/>
    <property type="match status" value="1"/>
</dbReference>
<dbReference type="PANTHER" id="PTHR43420:SF12">
    <property type="entry name" value="N-ACETYLTRANSFERASE DOMAIN-CONTAINING PROTEIN"/>
    <property type="match status" value="1"/>
</dbReference>
<organism evidence="4 5">
    <name type="scientific">Treponema primitia (strain ATCC BAA-887 / DSM 12427 / ZAS-2)</name>
    <dbReference type="NCBI Taxonomy" id="545694"/>
    <lineage>
        <taxon>Bacteria</taxon>
        <taxon>Pseudomonadati</taxon>
        <taxon>Spirochaetota</taxon>
        <taxon>Spirochaetia</taxon>
        <taxon>Spirochaetales</taxon>
        <taxon>Treponemataceae</taxon>
        <taxon>Treponema</taxon>
    </lineage>
</organism>
<sequence length="160" mass="18189">MIEYRKAKLDDIEALTELRINMLLDQEKCSGSFVGKFGNVNNAYLQKSITDGSYIIFVAYENSSIIAMCGIALFTLPPNTWCITGKTAYLSSLYTKKEYRNNGIASKLLTMVMEEIKNSNIERVLLHTTEQGEALYKKIGFEYSEDTMAFYPLGKDFEKI</sequence>
<dbReference type="CDD" id="cd04301">
    <property type="entry name" value="NAT_SF"/>
    <property type="match status" value="1"/>
</dbReference>
<dbReference type="OrthoDB" id="119498at2"/>
<protein>
    <submittedName>
        <fullName evidence="4">Acetyltransferase, GNAT family</fullName>
    </submittedName>
</protein>
<keyword evidence="5" id="KW-1185">Reference proteome</keyword>
<dbReference type="Proteomes" id="UP000009223">
    <property type="component" value="Chromosome"/>
</dbReference>
<proteinExistence type="predicted"/>